<reference evidence="4" key="4">
    <citation type="submission" date="2025-09" db="UniProtKB">
        <authorList>
            <consortium name="Ensembl"/>
        </authorList>
    </citation>
    <scope>IDENTIFICATION</scope>
</reference>
<feature type="chain" id="PRO_5003578168" description="C-type lectin domain-containing protein" evidence="2">
    <location>
        <begin position="19"/>
        <end position="214"/>
    </location>
</feature>
<dbReference type="SUPFAM" id="SSF56436">
    <property type="entry name" value="C-type lectin-like"/>
    <property type="match status" value="1"/>
</dbReference>
<evidence type="ECO:0000259" key="3">
    <source>
        <dbReference type="PROSITE" id="PS50041"/>
    </source>
</evidence>
<keyword evidence="2" id="KW-0732">Signal</keyword>
<dbReference type="InParanoid" id="H2XU92"/>
<dbReference type="GO" id="GO:0006955">
    <property type="term" value="P:immune response"/>
    <property type="evidence" value="ECO:0000318"/>
    <property type="project" value="GO_Central"/>
</dbReference>
<evidence type="ECO:0000313" key="4">
    <source>
        <dbReference type="Ensembl" id="ENSCINP00000033226.1"/>
    </source>
</evidence>
<dbReference type="InterPro" id="IPR016187">
    <property type="entry name" value="CTDL_fold"/>
</dbReference>
<reference evidence="4" key="3">
    <citation type="submission" date="2025-08" db="UniProtKB">
        <authorList>
            <consortium name="Ensembl"/>
        </authorList>
    </citation>
    <scope>IDENTIFICATION</scope>
</reference>
<keyword evidence="1" id="KW-1015">Disulfide bond</keyword>
<dbReference type="Ensembl" id="ENSCINT00000032802.1">
    <property type="protein sequence ID" value="ENSCINP00000033226.1"/>
    <property type="gene ID" value="ENSCING00000018157.1"/>
</dbReference>
<dbReference type="InterPro" id="IPR016186">
    <property type="entry name" value="C-type_lectin-like/link_sf"/>
</dbReference>
<dbReference type="Proteomes" id="UP000008144">
    <property type="component" value="Chromosome 12"/>
</dbReference>
<dbReference type="OMA" id="NYICERH"/>
<organism evidence="4 5">
    <name type="scientific">Ciona intestinalis</name>
    <name type="common">Transparent sea squirt</name>
    <name type="synonym">Ascidia intestinalis</name>
    <dbReference type="NCBI Taxonomy" id="7719"/>
    <lineage>
        <taxon>Eukaryota</taxon>
        <taxon>Metazoa</taxon>
        <taxon>Chordata</taxon>
        <taxon>Tunicata</taxon>
        <taxon>Ascidiacea</taxon>
        <taxon>Phlebobranchia</taxon>
        <taxon>Cionidae</taxon>
        <taxon>Ciona</taxon>
    </lineage>
</organism>
<dbReference type="InterPro" id="IPR001304">
    <property type="entry name" value="C-type_lectin-like"/>
</dbReference>
<evidence type="ECO:0000256" key="2">
    <source>
        <dbReference type="SAM" id="SignalP"/>
    </source>
</evidence>
<dbReference type="SMART" id="SM00034">
    <property type="entry name" value="CLECT"/>
    <property type="match status" value="1"/>
</dbReference>
<proteinExistence type="predicted"/>
<dbReference type="GO" id="GO:0030246">
    <property type="term" value="F:carbohydrate binding"/>
    <property type="evidence" value="ECO:0000318"/>
    <property type="project" value="GO_Central"/>
</dbReference>
<keyword evidence="5" id="KW-1185">Reference proteome</keyword>
<protein>
    <recommendedName>
        <fullName evidence="3">C-type lectin domain-containing protein</fullName>
    </recommendedName>
</protein>
<dbReference type="PANTHER" id="PTHR22801:SF63">
    <property type="entry name" value="C-TYPE LECTIN DOMAIN-CONTAINING PROTEIN"/>
    <property type="match status" value="1"/>
</dbReference>
<dbReference type="Pfam" id="PF00059">
    <property type="entry name" value="Lectin_C"/>
    <property type="match status" value="1"/>
</dbReference>
<evidence type="ECO:0000256" key="1">
    <source>
        <dbReference type="ARBA" id="ARBA00023157"/>
    </source>
</evidence>
<feature type="signal peptide" evidence="2">
    <location>
        <begin position="1"/>
        <end position="18"/>
    </location>
</feature>
<feature type="domain" description="C-type lectin" evidence="3">
    <location>
        <begin position="25"/>
        <end position="144"/>
    </location>
</feature>
<dbReference type="PROSITE" id="PS50041">
    <property type="entry name" value="C_TYPE_LECTIN_2"/>
    <property type="match status" value="1"/>
</dbReference>
<reference evidence="5" key="1">
    <citation type="journal article" date="2002" name="Science">
        <title>The draft genome of Ciona intestinalis: insights into chordate and vertebrate origins.</title>
        <authorList>
            <person name="Dehal P."/>
            <person name="Satou Y."/>
            <person name="Campbell R.K."/>
            <person name="Chapman J."/>
            <person name="Degnan B."/>
            <person name="De Tomaso A."/>
            <person name="Davidson B."/>
            <person name="Di Gregorio A."/>
            <person name="Gelpke M."/>
            <person name="Goodstein D.M."/>
            <person name="Harafuji N."/>
            <person name="Hastings K.E."/>
            <person name="Ho I."/>
            <person name="Hotta K."/>
            <person name="Huang W."/>
            <person name="Kawashima T."/>
            <person name="Lemaire P."/>
            <person name="Martinez D."/>
            <person name="Meinertzhagen I.A."/>
            <person name="Necula S."/>
            <person name="Nonaka M."/>
            <person name="Putnam N."/>
            <person name="Rash S."/>
            <person name="Saiga H."/>
            <person name="Satake M."/>
            <person name="Terry A."/>
            <person name="Yamada L."/>
            <person name="Wang H.G."/>
            <person name="Awazu S."/>
            <person name="Azumi K."/>
            <person name="Boore J."/>
            <person name="Branno M."/>
            <person name="Chin-Bow S."/>
            <person name="DeSantis R."/>
            <person name="Doyle S."/>
            <person name="Francino P."/>
            <person name="Keys D.N."/>
            <person name="Haga S."/>
            <person name="Hayashi H."/>
            <person name="Hino K."/>
            <person name="Imai K.S."/>
            <person name="Inaba K."/>
            <person name="Kano S."/>
            <person name="Kobayashi K."/>
            <person name="Kobayashi M."/>
            <person name="Lee B.I."/>
            <person name="Makabe K.W."/>
            <person name="Manohar C."/>
            <person name="Matassi G."/>
            <person name="Medina M."/>
            <person name="Mochizuki Y."/>
            <person name="Mount S."/>
            <person name="Morishita T."/>
            <person name="Miura S."/>
            <person name="Nakayama A."/>
            <person name="Nishizaka S."/>
            <person name="Nomoto H."/>
            <person name="Ohta F."/>
            <person name="Oishi K."/>
            <person name="Rigoutsos I."/>
            <person name="Sano M."/>
            <person name="Sasaki A."/>
            <person name="Sasakura Y."/>
            <person name="Shoguchi E."/>
            <person name="Shin-i T."/>
            <person name="Spagnuolo A."/>
            <person name="Stainier D."/>
            <person name="Suzuki M.M."/>
            <person name="Tassy O."/>
            <person name="Takatori N."/>
            <person name="Tokuoka M."/>
            <person name="Yagi K."/>
            <person name="Yoshizaki F."/>
            <person name="Wada S."/>
            <person name="Zhang C."/>
            <person name="Hyatt P.D."/>
            <person name="Larimer F."/>
            <person name="Detter C."/>
            <person name="Doggett N."/>
            <person name="Glavina T."/>
            <person name="Hawkins T."/>
            <person name="Richardson P."/>
            <person name="Lucas S."/>
            <person name="Kohara Y."/>
            <person name="Levine M."/>
            <person name="Satoh N."/>
            <person name="Rokhsar D.S."/>
        </authorList>
    </citation>
    <scope>NUCLEOTIDE SEQUENCE [LARGE SCALE GENOMIC DNA]</scope>
</reference>
<dbReference type="PANTHER" id="PTHR22801">
    <property type="entry name" value="LITHOSTATHINE"/>
    <property type="match status" value="1"/>
</dbReference>
<dbReference type="Gene3D" id="3.10.100.10">
    <property type="entry name" value="Mannose-Binding Protein A, subunit A"/>
    <property type="match status" value="1"/>
</dbReference>
<dbReference type="GeneTree" id="ENSGT00390000007072"/>
<dbReference type="GO" id="GO:0038187">
    <property type="term" value="F:pattern recognition receptor activity"/>
    <property type="evidence" value="ECO:0000318"/>
    <property type="project" value="GO_Central"/>
</dbReference>
<accession>H2XU92</accession>
<dbReference type="HOGENOM" id="CLU_1146854_0_0_1"/>
<reference evidence="4" key="2">
    <citation type="journal article" date="2008" name="Genome Biol.">
        <title>Improved genome assembly and evidence-based global gene model set for the chordate Ciona intestinalis: new insight into intron and operon populations.</title>
        <authorList>
            <person name="Satou Y."/>
            <person name="Mineta K."/>
            <person name="Ogasawara M."/>
            <person name="Sasakura Y."/>
            <person name="Shoguchi E."/>
            <person name="Ueno K."/>
            <person name="Yamada L."/>
            <person name="Matsumoto J."/>
            <person name="Wasserscheid J."/>
            <person name="Dewar K."/>
            <person name="Wiley G.B."/>
            <person name="Macmil S.L."/>
            <person name="Roe B.A."/>
            <person name="Zeller R.W."/>
            <person name="Hastings K.E."/>
            <person name="Lemaire P."/>
            <person name="Lindquist E."/>
            <person name="Endo T."/>
            <person name="Hotta K."/>
            <person name="Inaba K."/>
        </authorList>
    </citation>
    <scope>NUCLEOTIDE SEQUENCE [LARGE SCALE GENOMIC DNA]</scope>
    <source>
        <strain evidence="4">wild type</strain>
    </source>
</reference>
<dbReference type="PROSITE" id="PS00615">
    <property type="entry name" value="C_TYPE_LECTIN_1"/>
    <property type="match status" value="1"/>
</dbReference>
<sequence length="214" mass="24380">MKLFSLCCVLSCLWVAVGQITWHQLGTSEYYIHNGTTVNIQAAVVACASMNATLPRVKTTQIQQFLVQKINNLSLDFYIGLFRINPTPTGFQWNDGTNLTATESQFGNTLDNLGGNENCVNLRYKSQYKWNDVPCTTTMNYICERHADITVNGFFEKIVSSSQSYMLMNVVYMRCFSTAPYKVEASARMLDESLPYRFNVITTVIQPHFFRIKL</sequence>
<evidence type="ECO:0000313" key="5">
    <source>
        <dbReference type="Proteomes" id="UP000008144"/>
    </source>
</evidence>
<dbReference type="InterPro" id="IPR050801">
    <property type="entry name" value="Ca-Dep_Lectins_ImmuneDev"/>
</dbReference>
<dbReference type="InterPro" id="IPR018378">
    <property type="entry name" value="C-type_lectin_CS"/>
</dbReference>
<dbReference type="AlphaFoldDB" id="H2XU92"/>
<dbReference type="GO" id="GO:0009897">
    <property type="term" value="C:external side of plasma membrane"/>
    <property type="evidence" value="ECO:0000318"/>
    <property type="project" value="GO_Central"/>
</dbReference>
<name>H2XU92_CIOIN</name>
<dbReference type="EMBL" id="EAAA01001004">
    <property type="status" value="NOT_ANNOTATED_CDS"/>
    <property type="molecule type" value="Genomic_DNA"/>
</dbReference>
<dbReference type="CDD" id="cd00037">
    <property type="entry name" value="CLECT"/>
    <property type="match status" value="1"/>
</dbReference>